<organism evidence="1 2">
    <name type="scientific">Entamoeba histolytica</name>
    <dbReference type="NCBI Taxonomy" id="5759"/>
    <lineage>
        <taxon>Eukaryota</taxon>
        <taxon>Amoebozoa</taxon>
        <taxon>Evosea</taxon>
        <taxon>Archamoebae</taxon>
        <taxon>Mastigamoebida</taxon>
        <taxon>Entamoebidae</taxon>
        <taxon>Entamoeba</taxon>
    </lineage>
</organism>
<dbReference type="VEuPathDB" id="AmoebaDB:EHI_110360"/>
<dbReference type="VEuPathDB" id="AmoebaDB:EHI5A_021170"/>
<dbReference type="VEuPathDB" id="AmoebaDB:EHI7A_022240"/>
<proteinExistence type="predicted"/>
<reference evidence="1 2" key="1">
    <citation type="submission" date="2016-05" db="EMBL/GenBank/DDBJ databases">
        <title>First whole genome sequencing of Entamoeba histolytica HM1:IMSS-clone-6.</title>
        <authorList>
            <person name="Mukherjee Avik.K."/>
            <person name="Izumyama S."/>
            <person name="Nakada-Tsukui K."/>
            <person name="Nozaki T."/>
        </authorList>
    </citation>
    <scope>NUCLEOTIDE SEQUENCE [LARGE SCALE GENOMIC DNA]</scope>
    <source>
        <strain evidence="1 2">HM1:IMSS clone 6</strain>
    </source>
</reference>
<evidence type="ECO:0000313" key="2">
    <source>
        <dbReference type="Proteomes" id="UP000078387"/>
    </source>
</evidence>
<dbReference type="VEuPathDB" id="AmoebaDB:KM1_044190"/>
<sequence>MAEEKKYPIIYRKTYCGFALSNAFDSFETNNTSAILSTDLREQFNVEFDRAFIETFQNHAQSTTHIKGSGYYKSTDGEFWEFTIKNPEIKSDSDNIQPKLLQIYSAASQENKKGNKKKK</sequence>
<dbReference type="EMBL" id="BDEQ01000001">
    <property type="protein sequence ID" value="GAT92162.1"/>
    <property type="molecule type" value="Genomic_DNA"/>
</dbReference>
<dbReference type="VEuPathDB" id="AmoebaDB:EHI8A_019400"/>
<accession>A0A5K1UG47</accession>
<dbReference type="Proteomes" id="UP000078387">
    <property type="component" value="Unassembled WGS sequence"/>
</dbReference>
<gene>
    <name evidence="1" type="ORF">CL6EHI_110360</name>
</gene>
<evidence type="ECO:0000313" key="1">
    <source>
        <dbReference type="EMBL" id="GAT92162.1"/>
    </source>
</evidence>
<protein>
    <submittedName>
        <fullName evidence="1">Uncharacterized protein</fullName>
    </submittedName>
</protein>
<comment type="caution">
    <text evidence="1">The sequence shown here is derived from an EMBL/GenBank/DDBJ whole genome shotgun (WGS) entry which is preliminary data.</text>
</comment>
<dbReference type="AlphaFoldDB" id="A0A5K1UG47"/>
<name>A0A5K1UG47_ENTHI</name>
<dbReference type="OMA" id="YRAMMET"/>